<sequence>MPKKKTAKKSELIDKARDMGLPMSRIRELNLSDGDLKRYIDSKIDFIEGKVFKKPTDKLQNLELFDMNKLRMKNPLTPANKQNIMVERNLIEVPISYLIE</sequence>
<comment type="caution">
    <text evidence="1">The sequence shown here is derived from an EMBL/GenBank/DDBJ whole genome shotgun (WGS) entry which is preliminary data.</text>
</comment>
<name>X1HEI6_9ZZZZ</name>
<evidence type="ECO:0000313" key="1">
    <source>
        <dbReference type="EMBL" id="GAH52254.1"/>
    </source>
</evidence>
<accession>X1HEI6</accession>
<dbReference type="AlphaFoldDB" id="X1HEI6"/>
<dbReference type="EMBL" id="BARU01016761">
    <property type="protein sequence ID" value="GAH52254.1"/>
    <property type="molecule type" value="Genomic_DNA"/>
</dbReference>
<organism evidence="1">
    <name type="scientific">marine sediment metagenome</name>
    <dbReference type="NCBI Taxonomy" id="412755"/>
    <lineage>
        <taxon>unclassified sequences</taxon>
        <taxon>metagenomes</taxon>
        <taxon>ecological metagenomes</taxon>
    </lineage>
</organism>
<protein>
    <submittedName>
        <fullName evidence="1">Uncharacterized protein</fullName>
    </submittedName>
</protein>
<proteinExistence type="predicted"/>
<gene>
    <name evidence="1" type="ORF">S03H2_27842</name>
</gene>
<reference evidence="1" key="1">
    <citation type="journal article" date="2014" name="Front. Microbiol.">
        <title>High frequency of phylogenetically diverse reductive dehalogenase-homologous genes in deep subseafloor sedimentary metagenomes.</title>
        <authorList>
            <person name="Kawai M."/>
            <person name="Futagami T."/>
            <person name="Toyoda A."/>
            <person name="Takaki Y."/>
            <person name="Nishi S."/>
            <person name="Hori S."/>
            <person name="Arai W."/>
            <person name="Tsubouchi T."/>
            <person name="Morono Y."/>
            <person name="Uchiyama I."/>
            <person name="Ito T."/>
            <person name="Fujiyama A."/>
            <person name="Inagaki F."/>
            <person name="Takami H."/>
        </authorList>
    </citation>
    <scope>NUCLEOTIDE SEQUENCE</scope>
    <source>
        <strain evidence="1">Expedition CK06-06</strain>
    </source>
</reference>